<dbReference type="EMBL" id="CP022990">
    <property type="protein sequence ID" value="ASW01789.1"/>
    <property type="molecule type" value="Genomic_DNA"/>
</dbReference>
<proteinExistence type="predicted"/>
<accession>A0A248VRZ0</accession>
<sequence>MTMDEDIAHVARVMVPSLSAFRGEPVLQPAYWRRRLQRIQSEFRLTETQTLQIQHLLGDLDRFEAESLAKKQPTDTHIRSLGPLTQCGDETSELTRYVQRLTTTD</sequence>
<reference evidence="1 2" key="1">
    <citation type="submission" date="2017-08" db="EMBL/GenBank/DDBJ databases">
        <title>Identification and genetic characteristics of simultaneous BTEX- and naphthalene-degrading Paraburkholderia sp. BN5 isolated from petroleum-contaminated soil.</title>
        <authorList>
            <person name="Lee Y."/>
            <person name="Jeon C.O."/>
        </authorList>
    </citation>
    <scope>NUCLEOTIDE SEQUENCE [LARGE SCALE GENOMIC DNA]</scope>
    <source>
        <strain evidence="1 2">BN5</strain>
    </source>
</reference>
<dbReference type="KEGG" id="parb:CJU94_26970"/>
<organism evidence="1 2">
    <name type="scientific">Paraburkholderia aromaticivorans</name>
    <dbReference type="NCBI Taxonomy" id="2026199"/>
    <lineage>
        <taxon>Bacteria</taxon>
        <taxon>Pseudomonadati</taxon>
        <taxon>Pseudomonadota</taxon>
        <taxon>Betaproteobacteria</taxon>
        <taxon>Burkholderiales</taxon>
        <taxon>Burkholderiaceae</taxon>
        <taxon>Paraburkholderia</taxon>
    </lineage>
</organism>
<dbReference type="AlphaFoldDB" id="A0A248VRZ0"/>
<dbReference type="Proteomes" id="UP000215158">
    <property type="component" value="Chromosome 2"/>
</dbReference>
<dbReference type="OrthoDB" id="9113270at2"/>
<protein>
    <submittedName>
        <fullName evidence="1">Uncharacterized protein</fullName>
    </submittedName>
</protein>
<evidence type="ECO:0000313" key="1">
    <source>
        <dbReference type="EMBL" id="ASW01789.1"/>
    </source>
</evidence>
<gene>
    <name evidence="1" type="ORF">CJU94_26970</name>
</gene>
<name>A0A248VRZ0_9BURK</name>
<evidence type="ECO:0000313" key="2">
    <source>
        <dbReference type="Proteomes" id="UP000215158"/>
    </source>
</evidence>
<keyword evidence="2" id="KW-1185">Reference proteome</keyword>